<dbReference type="InterPro" id="IPR013149">
    <property type="entry name" value="ADH-like_C"/>
</dbReference>
<dbReference type="PANTHER" id="PTHR43401:SF2">
    <property type="entry name" value="L-THREONINE 3-DEHYDROGENASE"/>
    <property type="match status" value="1"/>
</dbReference>
<dbReference type="InterPro" id="IPR050129">
    <property type="entry name" value="Zn_alcohol_dh"/>
</dbReference>
<proteinExistence type="predicted"/>
<keyword evidence="1" id="KW-0560">Oxidoreductase</keyword>
<dbReference type="InterPro" id="IPR013154">
    <property type="entry name" value="ADH-like_N"/>
</dbReference>
<name>A0A242NLM3_9GAMM</name>
<feature type="domain" description="Alcohol dehydrogenase-like C-terminal" evidence="2">
    <location>
        <begin position="187"/>
        <end position="327"/>
    </location>
</feature>
<evidence type="ECO:0000259" key="2">
    <source>
        <dbReference type="Pfam" id="PF00107"/>
    </source>
</evidence>
<protein>
    <submittedName>
        <fullName evidence="4">L-sorbose 1-phosphate reductase</fullName>
    </submittedName>
</protein>
<evidence type="ECO:0000313" key="5">
    <source>
        <dbReference type="EMBL" id="OTQ11799.1"/>
    </source>
</evidence>
<dbReference type="EMBL" id="NARP01000005">
    <property type="protein sequence ID" value="OTQ00994.1"/>
    <property type="molecule type" value="Genomic_DNA"/>
</dbReference>
<dbReference type="EMBL" id="NART01000002">
    <property type="protein sequence ID" value="OTQ11799.1"/>
    <property type="molecule type" value="Genomic_DNA"/>
</dbReference>
<evidence type="ECO:0000313" key="6">
    <source>
        <dbReference type="Proteomes" id="UP000194800"/>
    </source>
</evidence>
<dbReference type="OrthoDB" id="9797931at2"/>
<evidence type="ECO:0000256" key="1">
    <source>
        <dbReference type="ARBA" id="ARBA00023002"/>
    </source>
</evidence>
<dbReference type="Pfam" id="PF08240">
    <property type="entry name" value="ADH_N"/>
    <property type="match status" value="1"/>
</dbReference>
<dbReference type="PANTHER" id="PTHR43401">
    <property type="entry name" value="L-THREONINE 3-DEHYDROGENASE"/>
    <property type="match status" value="1"/>
</dbReference>
<evidence type="ECO:0000313" key="4">
    <source>
        <dbReference type="EMBL" id="OTQ00994.1"/>
    </source>
</evidence>
<dbReference type="Proteomes" id="UP000194800">
    <property type="component" value="Unassembled WGS sequence"/>
</dbReference>
<dbReference type="Proteomes" id="UP000194977">
    <property type="component" value="Unassembled WGS sequence"/>
</dbReference>
<reference evidence="6 7" key="1">
    <citation type="submission" date="2017-03" db="EMBL/GenBank/DDBJ databases">
        <title>Comparative genomics of honeybee gut symbionts reveal geographically distinct and subgroup specific antibiotic resistance.</title>
        <authorList>
            <person name="Ludvigsen J."/>
            <person name="Porcellato D."/>
            <person name="Labee-Lund T.M."/>
            <person name="Amdam G.V."/>
            <person name="Rudi K."/>
        </authorList>
    </citation>
    <scope>NUCLEOTIDE SEQUENCE [LARGE SCALE GENOMIC DNA]</scope>
    <source>
        <strain evidence="4 7">A-7-12</strain>
        <strain evidence="5 6">A-9-12</strain>
    </source>
</reference>
<comment type="caution">
    <text evidence="4">The sequence shown here is derived from an EMBL/GenBank/DDBJ whole genome shotgun (WGS) entry which is preliminary data.</text>
</comment>
<dbReference type="AlphaFoldDB" id="A0A242NLM3"/>
<evidence type="ECO:0000313" key="7">
    <source>
        <dbReference type="Proteomes" id="UP000194977"/>
    </source>
</evidence>
<dbReference type="CDD" id="cd08238">
    <property type="entry name" value="sorbose_phosphate_red"/>
    <property type="match status" value="1"/>
</dbReference>
<evidence type="ECO:0000259" key="3">
    <source>
        <dbReference type="Pfam" id="PF08240"/>
    </source>
</evidence>
<organism evidence="4 7">
    <name type="scientific">Gilliamella apicola</name>
    <dbReference type="NCBI Taxonomy" id="1196095"/>
    <lineage>
        <taxon>Bacteria</taxon>
        <taxon>Pseudomonadati</taxon>
        <taxon>Pseudomonadota</taxon>
        <taxon>Gammaproteobacteria</taxon>
        <taxon>Orbales</taxon>
        <taxon>Orbaceae</taxon>
        <taxon>Gilliamella</taxon>
    </lineage>
</organism>
<sequence length="414" mass="46089">MKTYAVRLYGKNDLRLESLELPKITDDEILVTVIVDSMCMSSLKLANQGEHHKKTPPDLKNNPIIIGHECCGEIIEVGKKWQHKFKPGQKYVVQANLQLTDSPYCVGYSYPYTGGCATYMIINHDVLKQDCLIPYNGQTYFEGALIEPLSCIIGAFNANFHLKPNSYEHIMGIKPNGNLIILGGTGPMGMLAIDYALGGPIAPKKIVVTGRSKEKIEHLKTFYQSRNGIELEFVDISKTDDQVALLKNKSTTGSFDDVFVFLPSQELVQLASQLLASDGCLNFFAGPQDKNFSAEINFYDVHYNFTHIVGTSGGNTNDMREAVKLIESGSVDVAKIVSHIMGIDQASKITQIQDQIKGGKKLVYIHKKFDLKNLESLNQDVNDVALQKILSKNHGIWSKEAEDYVLKYFPNIDS</sequence>
<dbReference type="Pfam" id="PF00107">
    <property type="entry name" value="ADH_zinc_N"/>
    <property type="match status" value="1"/>
</dbReference>
<dbReference type="InterPro" id="IPR036291">
    <property type="entry name" value="NAD(P)-bd_dom_sf"/>
</dbReference>
<dbReference type="RefSeq" id="WP_086272115.1">
    <property type="nucleotide sequence ID" value="NZ_MZNE01000004.1"/>
</dbReference>
<dbReference type="Gene3D" id="3.40.50.720">
    <property type="entry name" value="NAD(P)-binding Rossmann-like Domain"/>
    <property type="match status" value="1"/>
</dbReference>
<gene>
    <name evidence="5" type="ORF">B6C91_00720</name>
    <name evidence="4" type="ORF">B6D08_02360</name>
</gene>
<keyword evidence="6" id="KW-1185">Reference proteome</keyword>
<feature type="domain" description="Alcohol dehydrogenase-like N-terminal" evidence="3">
    <location>
        <begin position="26"/>
        <end position="125"/>
    </location>
</feature>
<dbReference type="Gene3D" id="3.90.180.10">
    <property type="entry name" value="Medium-chain alcohol dehydrogenases, catalytic domain"/>
    <property type="match status" value="1"/>
</dbReference>
<dbReference type="InterPro" id="IPR011032">
    <property type="entry name" value="GroES-like_sf"/>
</dbReference>
<accession>A0A242NLM3</accession>
<dbReference type="SUPFAM" id="SSF51735">
    <property type="entry name" value="NAD(P)-binding Rossmann-fold domains"/>
    <property type="match status" value="1"/>
</dbReference>
<dbReference type="GO" id="GO:0016491">
    <property type="term" value="F:oxidoreductase activity"/>
    <property type="evidence" value="ECO:0007669"/>
    <property type="project" value="UniProtKB-KW"/>
</dbReference>
<dbReference type="SUPFAM" id="SSF50129">
    <property type="entry name" value="GroES-like"/>
    <property type="match status" value="1"/>
</dbReference>